<organism evidence="6 7">
    <name type="scientific">Neocucurbitaria cava</name>
    <dbReference type="NCBI Taxonomy" id="798079"/>
    <lineage>
        <taxon>Eukaryota</taxon>
        <taxon>Fungi</taxon>
        <taxon>Dikarya</taxon>
        <taxon>Ascomycota</taxon>
        <taxon>Pezizomycotina</taxon>
        <taxon>Dothideomycetes</taxon>
        <taxon>Pleosporomycetidae</taxon>
        <taxon>Pleosporales</taxon>
        <taxon>Pleosporineae</taxon>
        <taxon>Cucurbitariaceae</taxon>
        <taxon>Neocucurbitaria</taxon>
    </lineage>
</organism>
<feature type="domain" description="CENP-V/GFA" evidence="5">
    <location>
        <begin position="316"/>
        <end position="436"/>
    </location>
</feature>
<dbReference type="Gene3D" id="3.40.50.150">
    <property type="entry name" value="Vaccinia Virus protein VP39"/>
    <property type="match status" value="1"/>
</dbReference>
<evidence type="ECO:0000313" key="6">
    <source>
        <dbReference type="EMBL" id="KAJ4366823.1"/>
    </source>
</evidence>
<comment type="similarity">
    <text evidence="1">Belongs to the Gfa family.</text>
</comment>
<dbReference type="Pfam" id="PF13847">
    <property type="entry name" value="Methyltransf_31"/>
    <property type="match status" value="1"/>
</dbReference>
<dbReference type="EMBL" id="JAPEUY010000013">
    <property type="protein sequence ID" value="KAJ4366823.1"/>
    <property type="molecule type" value="Genomic_DNA"/>
</dbReference>
<comment type="caution">
    <text evidence="6">The sequence shown here is derived from an EMBL/GenBank/DDBJ whole genome shotgun (WGS) entry which is preliminary data.</text>
</comment>
<sequence>MGDGRQSNNAIKFYESRSYNYDDSWHSDFTKRFISFLDIQQGHHVLDLACGTGLLSFLEADAVGPEGQVIGIDVTPGMLAVAAHKKKLSGDKYSNLNFIRGDILHLEETEEIKEKTFDVITVASALVLLPNPKAAIEHWSAYLKPGGMIAMDATHPRNLVPGMVLERVARRLDLPIPYNRSWSKSESSLKEVLESAGVEVERIVTIDNQAGYGRRFYDIEQWDDFFVENVIVKDVARTFANNDIRRKAQGVYKEEWEKLAIDGKVEEVDSVFLGIARKRKCSEPRHARCFPAGLIKCAATDGSRYISKTVADDIFFKGGCRCGGVQYTSSAQPSDITLCHCRACQQISGSGYLPFVDVSIAGIKFPKSSTRKTLKLSNIAERTFCSDCGTPISMTYLHDPDHVSLTVSSIDFASFTSGSTPKLSKHIFLREKAPWVLLPDDGTERWGTSEFAHLLDPTRAD</sequence>
<name>A0A9W8Y452_9PLEO</name>
<dbReference type="SUPFAM" id="SSF53335">
    <property type="entry name" value="S-adenosyl-L-methionine-dependent methyltransferases"/>
    <property type="match status" value="1"/>
</dbReference>
<keyword evidence="3" id="KW-0862">Zinc</keyword>
<dbReference type="InterPro" id="IPR006913">
    <property type="entry name" value="CENP-V/GFA"/>
</dbReference>
<dbReference type="Pfam" id="PF04828">
    <property type="entry name" value="GFA"/>
    <property type="match status" value="1"/>
</dbReference>
<dbReference type="OrthoDB" id="6329284at2759"/>
<evidence type="ECO:0000256" key="3">
    <source>
        <dbReference type="ARBA" id="ARBA00022833"/>
    </source>
</evidence>
<evidence type="ECO:0000256" key="4">
    <source>
        <dbReference type="ARBA" id="ARBA00023239"/>
    </source>
</evidence>
<dbReference type="InterPro" id="IPR029063">
    <property type="entry name" value="SAM-dependent_MTases_sf"/>
</dbReference>
<reference evidence="6" key="1">
    <citation type="submission" date="2022-10" db="EMBL/GenBank/DDBJ databases">
        <title>Tapping the CABI collections for fungal endophytes: first genome assemblies for Collariella, Neodidymelliopsis, Ascochyta clinopodiicola, Didymella pomorum, Didymosphaeria variabile, Neocosmospora piperis and Neocucurbitaria cava.</title>
        <authorList>
            <person name="Hill R."/>
        </authorList>
    </citation>
    <scope>NUCLEOTIDE SEQUENCE</scope>
    <source>
        <strain evidence="6">IMI 356814</strain>
    </source>
</reference>
<accession>A0A9W8Y452</accession>
<dbReference type="PANTHER" id="PTHR33337">
    <property type="entry name" value="GFA DOMAIN-CONTAINING PROTEIN"/>
    <property type="match status" value="1"/>
</dbReference>
<keyword evidence="7" id="KW-1185">Reference proteome</keyword>
<dbReference type="PROSITE" id="PS51891">
    <property type="entry name" value="CENP_V_GFA"/>
    <property type="match status" value="1"/>
</dbReference>
<dbReference type="SUPFAM" id="SSF51316">
    <property type="entry name" value="Mss4-like"/>
    <property type="match status" value="1"/>
</dbReference>
<dbReference type="AlphaFoldDB" id="A0A9W8Y452"/>
<protein>
    <recommendedName>
        <fullName evidence="5">CENP-V/GFA domain-containing protein</fullName>
    </recommendedName>
</protein>
<dbReference type="GO" id="GO:0016846">
    <property type="term" value="F:carbon-sulfur lyase activity"/>
    <property type="evidence" value="ECO:0007669"/>
    <property type="project" value="InterPro"/>
</dbReference>
<evidence type="ECO:0000259" key="5">
    <source>
        <dbReference type="PROSITE" id="PS51891"/>
    </source>
</evidence>
<dbReference type="CDD" id="cd02440">
    <property type="entry name" value="AdoMet_MTases"/>
    <property type="match status" value="1"/>
</dbReference>
<dbReference type="PANTHER" id="PTHR33337:SF40">
    <property type="entry name" value="CENP-V_GFA DOMAIN-CONTAINING PROTEIN-RELATED"/>
    <property type="match status" value="1"/>
</dbReference>
<dbReference type="Proteomes" id="UP001140560">
    <property type="component" value="Unassembled WGS sequence"/>
</dbReference>
<dbReference type="InterPro" id="IPR011057">
    <property type="entry name" value="Mss4-like_sf"/>
</dbReference>
<gene>
    <name evidence="6" type="ORF">N0V83_007349</name>
</gene>
<dbReference type="InterPro" id="IPR025714">
    <property type="entry name" value="Methyltranfer_dom"/>
</dbReference>
<proteinExistence type="inferred from homology"/>
<dbReference type="GO" id="GO:0046872">
    <property type="term" value="F:metal ion binding"/>
    <property type="evidence" value="ECO:0007669"/>
    <property type="project" value="UniProtKB-KW"/>
</dbReference>
<keyword evidence="2" id="KW-0479">Metal-binding</keyword>
<keyword evidence="4" id="KW-0456">Lyase</keyword>
<evidence type="ECO:0000256" key="2">
    <source>
        <dbReference type="ARBA" id="ARBA00022723"/>
    </source>
</evidence>
<evidence type="ECO:0000313" key="7">
    <source>
        <dbReference type="Proteomes" id="UP001140560"/>
    </source>
</evidence>
<dbReference type="Gene3D" id="3.90.1590.10">
    <property type="entry name" value="glutathione-dependent formaldehyde- activating enzyme (gfa)"/>
    <property type="match status" value="1"/>
</dbReference>
<evidence type="ECO:0000256" key="1">
    <source>
        <dbReference type="ARBA" id="ARBA00005495"/>
    </source>
</evidence>